<keyword evidence="2" id="KW-0964">Secreted</keyword>
<name>A0AAV4Q699_9ARAC</name>
<evidence type="ECO:0000256" key="4">
    <source>
        <dbReference type="ARBA" id="ARBA00023157"/>
    </source>
</evidence>
<accession>A0AAV4Q699</accession>
<feature type="disulfide bond" evidence="6">
    <location>
        <begin position="154"/>
        <end position="169"/>
    </location>
</feature>
<comment type="caution">
    <text evidence="7">The sequence shown here is derived from an EMBL/GenBank/DDBJ whole genome shotgun (WGS) entry which is preliminary data.</text>
</comment>
<organism evidence="7 8">
    <name type="scientific">Caerostris darwini</name>
    <dbReference type="NCBI Taxonomy" id="1538125"/>
    <lineage>
        <taxon>Eukaryota</taxon>
        <taxon>Metazoa</taxon>
        <taxon>Ecdysozoa</taxon>
        <taxon>Arthropoda</taxon>
        <taxon>Chelicerata</taxon>
        <taxon>Arachnida</taxon>
        <taxon>Araneae</taxon>
        <taxon>Araneomorphae</taxon>
        <taxon>Entelegynae</taxon>
        <taxon>Araneoidea</taxon>
        <taxon>Araneidae</taxon>
        <taxon>Caerostris</taxon>
    </lineage>
</organism>
<dbReference type="EMBL" id="BPLQ01003816">
    <property type="protein sequence ID" value="GIY03515.1"/>
    <property type="molecule type" value="Genomic_DNA"/>
</dbReference>
<keyword evidence="8" id="KW-1185">Reference proteome</keyword>
<evidence type="ECO:0000313" key="7">
    <source>
        <dbReference type="EMBL" id="GIY03515.1"/>
    </source>
</evidence>
<dbReference type="GO" id="GO:0031419">
    <property type="term" value="F:cobalamin binding"/>
    <property type="evidence" value="ECO:0007669"/>
    <property type="project" value="InterPro"/>
</dbReference>
<evidence type="ECO:0000256" key="3">
    <source>
        <dbReference type="ARBA" id="ARBA00022729"/>
    </source>
</evidence>
<dbReference type="SUPFAM" id="SSF57424">
    <property type="entry name" value="LDL receptor-like module"/>
    <property type="match status" value="1"/>
</dbReference>
<evidence type="ECO:0000256" key="2">
    <source>
        <dbReference type="ARBA" id="ARBA00022525"/>
    </source>
</evidence>
<dbReference type="InterPro" id="IPR036055">
    <property type="entry name" value="LDL_receptor-like_sf"/>
</dbReference>
<dbReference type="PANTHER" id="PTHR10559">
    <property type="entry name" value="TRANSCOBALAMIN-1/GASTRIC INTRINSIC FACTOR"/>
    <property type="match status" value="1"/>
</dbReference>
<dbReference type="GO" id="GO:0005615">
    <property type="term" value="C:extracellular space"/>
    <property type="evidence" value="ECO:0007669"/>
    <property type="project" value="TreeGrafter"/>
</dbReference>
<keyword evidence="3" id="KW-0732">Signal</keyword>
<dbReference type="Pfam" id="PF00057">
    <property type="entry name" value="Ldl_recept_a"/>
    <property type="match status" value="1"/>
</dbReference>
<feature type="binding site" evidence="5">
    <location>
        <position position="337"/>
    </location>
    <ligand>
        <name>cyanocob(III)alamin</name>
        <dbReference type="ChEBI" id="CHEBI:17439"/>
    </ligand>
</feature>
<dbReference type="InterPro" id="IPR002172">
    <property type="entry name" value="LDrepeatLR_classA_rpt"/>
</dbReference>
<evidence type="ECO:0000256" key="6">
    <source>
        <dbReference type="PROSITE-ProRule" id="PRU00124"/>
    </source>
</evidence>
<feature type="binding site" evidence="5">
    <location>
        <begin position="497"/>
        <end position="499"/>
    </location>
    <ligand>
        <name>cyanocob(III)alamin</name>
        <dbReference type="ChEBI" id="CHEBI:17439"/>
    </ligand>
</feature>
<evidence type="ECO:0000313" key="8">
    <source>
        <dbReference type="Proteomes" id="UP001054837"/>
    </source>
</evidence>
<dbReference type="InterPro" id="IPR008930">
    <property type="entry name" value="Terpenoid_cyclase/PrenylTrfase"/>
</dbReference>
<evidence type="ECO:0000256" key="5">
    <source>
        <dbReference type="PIRSR" id="PIRSR602157-1"/>
    </source>
</evidence>
<comment type="caution">
    <text evidence="6">Lacks conserved residue(s) required for the propagation of feature annotation.</text>
</comment>
<feature type="binding site" evidence="5">
    <location>
        <begin position="480"/>
        <end position="481"/>
    </location>
    <ligand>
        <name>cyanocob(III)alamin</name>
        <dbReference type="ChEBI" id="CHEBI:17439"/>
    </ligand>
</feature>
<dbReference type="CDD" id="cd00112">
    <property type="entry name" value="LDLa"/>
    <property type="match status" value="1"/>
</dbReference>
<dbReference type="Proteomes" id="UP001054837">
    <property type="component" value="Unassembled WGS sequence"/>
</dbReference>
<dbReference type="Gene3D" id="1.50.10.20">
    <property type="match status" value="1"/>
</dbReference>
<keyword evidence="4 6" id="KW-1015">Disulfide bond</keyword>
<dbReference type="Gene3D" id="4.10.400.10">
    <property type="entry name" value="Low-density Lipoprotein Receptor"/>
    <property type="match status" value="1"/>
</dbReference>
<protein>
    <submittedName>
        <fullName evidence="7">Uncharacterized protein CG3556</fullName>
    </submittedName>
</protein>
<dbReference type="InterPro" id="IPR035914">
    <property type="entry name" value="Sperma_CUB_dom_sf"/>
</dbReference>
<dbReference type="InterPro" id="IPR002157">
    <property type="entry name" value="Cbl-bd_prot"/>
</dbReference>
<dbReference type="Gene3D" id="2.170.130.30">
    <property type="match status" value="1"/>
</dbReference>
<dbReference type="SUPFAM" id="SSF49854">
    <property type="entry name" value="Spermadhesin, CUB domain"/>
    <property type="match status" value="1"/>
</dbReference>
<sequence>MQLISNNFQQGMEIIQLSVSKAILLILICKFCFVSSDECVIHTGFEGTIEESAYRISHFERSWKIIVPPGSFVQLSLESYASKYNCPHSTLTVTVLNRDEPYSFCPSESTGMPIIASDDVIINFKMNHDYWFTSSFKMRYKIGNNTCIPRSQVCDGVKHCFDGIDELGCENGVFAVQGITESRKIATNWLKNKWSYSAGWQENTHRGIIAWYLVTERDDKGMDEKLMVKQLEIQTLASLLSEDFEQQTQFSSLTNHPTSYLALCNAGESLPINATSELSKILNSNSEYPFLLDVQAASVMALSFLRHSNQDSFPQTDFENTIERFKTLQKDDGSFGNIYTSAIVTQALLSAEQESSKDWNLNTAVNHLMKHLNSSNVDFLATYLTLPILKGKTLSDIRNTNCSDGFKQNYEGISVDDVKSRLGPKMRVQYSLYIGDEKDTVHTIWFRVPENITVYEVMQLAQVADNKYKFQWKEMGEKLYIYDIDSITNDFENGQFWLLYLGQNKESLTHLIESPDKVTVKDGSQVIMWYKRAHI</sequence>
<reference evidence="7 8" key="1">
    <citation type="submission" date="2021-06" db="EMBL/GenBank/DDBJ databases">
        <title>Caerostris darwini draft genome.</title>
        <authorList>
            <person name="Kono N."/>
            <person name="Arakawa K."/>
        </authorList>
    </citation>
    <scope>NUCLEOTIDE SEQUENCE [LARGE SCALE GENOMIC DNA]</scope>
</reference>
<dbReference type="Pfam" id="PF01122">
    <property type="entry name" value="Cobalamin_bind"/>
    <property type="match status" value="1"/>
</dbReference>
<feature type="binding site" evidence="5">
    <location>
        <position position="293"/>
    </location>
    <ligand>
        <name>cyanocob(III)alamin</name>
        <dbReference type="ChEBI" id="CHEBI:17439"/>
    </ligand>
</feature>
<keyword evidence="5" id="KW-0170">Cobalt</keyword>
<dbReference type="PANTHER" id="PTHR10559:SF18">
    <property type="entry name" value="TRANSCOBALAMIN II"/>
    <property type="match status" value="1"/>
</dbReference>
<dbReference type="InterPro" id="IPR051588">
    <property type="entry name" value="Cobalamin_Transport"/>
</dbReference>
<proteinExistence type="predicted"/>
<comment type="subcellular location">
    <subcellularLocation>
        <location evidence="1">Secreted</location>
    </subcellularLocation>
</comment>
<dbReference type="SUPFAM" id="SSF48239">
    <property type="entry name" value="Terpenoid cyclases/Protein prenyltransferases"/>
    <property type="match status" value="1"/>
</dbReference>
<dbReference type="PROSITE" id="PS50068">
    <property type="entry name" value="LDLRA_2"/>
    <property type="match status" value="1"/>
</dbReference>
<gene>
    <name evidence="7" type="primary">CG3556_4</name>
    <name evidence="7" type="ORF">CDAR_610811</name>
</gene>
<dbReference type="AlphaFoldDB" id="A0AAV4Q699"/>
<dbReference type="SMART" id="SM00192">
    <property type="entry name" value="LDLa"/>
    <property type="match status" value="1"/>
</dbReference>
<evidence type="ECO:0000256" key="1">
    <source>
        <dbReference type="ARBA" id="ARBA00004613"/>
    </source>
</evidence>
<dbReference type="GO" id="GO:0015889">
    <property type="term" value="P:cobalamin transport"/>
    <property type="evidence" value="ECO:0007669"/>
    <property type="project" value="InterPro"/>
</dbReference>